<keyword evidence="3" id="KW-0732">Signal</keyword>
<keyword evidence="5" id="KW-1185">Reference proteome</keyword>
<proteinExistence type="predicted"/>
<gene>
    <name evidence="4" type="ORF">PHLGIDRAFT_16311</name>
</gene>
<dbReference type="OrthoDB" id="5135119at2759"/>
<dbReference type="Proteomes" id="UP000053257">
    <property type="component" value="Unassembled WGS sequence"/>
</dbReference>
<feature type="signal peptide" evidence="3">
    <location>
        <begin position="1"/>
        <end position="16"/>
    </location>
</feature>
<dbReference type="GO" id="GO:0016788">
    <property type="term" value="F:hydrolase activity, acting on ester bonds"/>
    <property type="evidence" value="ECO:0007669"/>
    <property type="project" value="InterPro"/>
</dbReference>
<dbReference type="PANTHER" id="PTHR31956">
    <property type="entry name" value="NON-SPECIFIC PHOSPHOLIPASE C4-RELATED"/>
    <property type="match status" value="1"/>
</dbReference>
<dbReference type="Pfam" id="PF04185">
    <property type="entry name" value="Phosphoesterase"/>
    <property type="match status" value="1"/>
</dbReference>
<dbReference type="SUPFAM" id="SSF53649">
    <property type="entry name" value="Alkaline phosphatase-like"/>
    <property type="match status" value="1"/>
</dbReference>
<evidence type="ECO:0000313" key="5">
    <source>
        <dbReference type="Proteomes" id="UP000053257"/>
    </source>
</evidence>
<sequence length="705" mass="74033">MLSLAALVACVPVALAAQAPKFAPAAVSPLSSSTNYTGASNGTLAKQDVVPGKVFDRFIQIWLENTDYNDAATTPAFSALKEQGILLSQYYAVTHPSEPNYVAAVGGDFWAMADDSFYNIPANISTVVDLLEEKNISWASYQESMPTDGFQGFNFTSNNYLNASAPPYTYYVRKHNPTIVYDSVANVPERLARHRNFNDLVADTNASAIPQWLFVTPNLVNDAHDTTIDFASDWLDFWLPTFLADPAFNDNRTIILLTFDENETYDINNRVYTLVLGGGVPENLRNTTDDTFYTHYSALSTVQANWGLKSLGRQDTNKTMSNVFAFVADATNYTNVALAEADFPLTNLTGVAAGPLNAGAYVPFTAPNSSAVGAGGLGVFVAPSLNTSLTPAAAPAPSGGGVRADEAGADHVDLHDLPAVGAGALVERQEDAEGAGRPRQRQRGAYGEDAAEGEVVDVVAWGRVSRSRARIRRGAYRPCPCVDLRGERSEGAAHGARLGQTVGRKAAARETAHPRTPADDSPSEPGVHEPVVHAALAEEDLGAEAEALEHAGAKGVDEDVGALDEAAGEVDAARGLEVEGDGALAAGEGVGGAGGGAVDAHDVGAPVGEDEAGEGARGEAGELRGSAVARAGGRAGQTSTTRMPARAMVAGGERRRGHVIGENGRDAGGTAGGVRVRVENTCWPRYMANTTRLDCSLDERPGPAF</sequence>
<protein>
    <recommendedName>
        <fullName evidence="6">Acid phosphatase</fullName>
    </recommendedName>
</protein>
<feature type="region of interest" description="Disordered" evidence="2">
    <location>
        <begin position="489"/>
        <end position="527"/>
    </location>
</feature>
<evidence type="ECO:0000256" key="3">
    <source>
        <dbReference type="SAM" id="SignalP"/>
    </source>
</evidence>
<organism evidence="4 5">
    <name type="scientific">Phlebiopsis gigantea (strain 11061_1 CR5-6)</name>
    <name type="common">White-rot fungus</name>
    <name type="synonym">Peniophora gigantea</name>
    <dbReference type="NCBI Taxonomy" id="745531"/>
    <lineage>
        <taxon>Eukaryota</taxon>
        <taxon>Fungi</taxon>
        <taxon>Dikarya</taxon>
        <taxon>Basidiomycota</taxon>
        <taxon>Agaricomycotina</taxon>
        <taxon>Agaricomycetes</taxon>
        <taxon>Polyporales</taxon>
        <taxon>Phanerochaetaceae</taxon>
        <taxon>Phlebiopsis</taxon>
    </lineage>
</organism>
<dbReference type="GO" id="GO:0009395">
    <property type="term" value="P:phospholipid catabolic process"/>
    <property type="evidence" value="ECO:0007669"/>
    <property type="project" value="TreeGrafter"/>
</dbReference>
<feature type="chain" id="PRO_5002180425" description="Acid phosphatase" evidence="3">
    <location>
        <begin position="17"/>
        <end position="705"/>
    </location>
</feature>
<evidence type="ECO:0000256" key="2">
    <source>
        <dbReference type="SAM" id="MobiDB-lite"/>
    </source>
</evidence>
<reference evidence="4 5" key="1">
    <citation type="journal article" date="2014" name="PLoS Genet.">
        <title>Analysis of the Phlebiopsis gigantea genome, transcriptome and secretome provides insight into its pioneer colonization strategies of wood.</title>
        <authorList>
            <person name="Hori C."/>
            <person name="Ishida T."/>
            <person name="Igarashi K."/>
            <person name="Samejima M."/>
            <person name="Suzuki H."/>
            <person name="Master E."/>
            <person name="Ferreira P."/>
            <person name="Ruiz-Duenas F.J."/>
            <person name="Held B."/>
            <person name="Canessa P."/>
            <person name="Larrondo L.F."/>
            <person name="Schmoll M."/>
            <person name="Druzhinina I.S."/>
            <person name="Kubicek C.P."/>
            <person name="Gaskell J.A."/>
            <person name="Kersten P."/>
            <person name="St John F."/>
            <person name="Glasner J."/>
            <person name="Sabat G."/>
            <person name="Splinter BonDurant S."/>
            <person name="Syed K."/>
            <person name="Yadav J."/>
            <person name="Mgbeahuruike A.C."/>
            <person name="Kovalchuk A."/>
            <person name="Asiegbu F.O."/>
            <person name="Lackner G."/>
            <person name="Hoffmeister D."/>
            <person name="Rencoret J."/>
            <person name="Gutierrez A."/>
            <person name="Sun H."/>
            <person name="Lindquist E."/>
            <person name="Barry K."/>
            <person name="Riley R."/>
            <person name="Grigoriev I.V."/>
            <person name="Henrissat B."/>
            <person name="Kues U."/>
            <person name="Berka R.M."/>
            <person name="Martinez A.T."/>
            <person name="Covert S.F."/>
            <person name="Blanchette R.A."/>
            <person name="Cullen D."/>
        </authorList>
    </citation>
    <scope>NUCLEOTIDE SEQUENCE [LARGE SCALE GENOMIC DNA]</scope>
    <source>
        <strain evidence="4 5">11061_1 CR5-6</strain>
    </source>
</reference>
<keyword evidence="1" id="KW-0378">Hydrolase</keyword>
<feature type="compositionally biased region" description="Basic and acidic residues" evidence="2">
    <location>
        <begin position="507"/>
        <end position="518"/>
    </location>
</feature>
<feature type="region of interest" description="Disordered" evidence="2">
    <location>
        <begin position="630"/>
        <end position="653"/>
    </location>
</feature>
<dbReference type="HOGENOM" id="CLU_391328_0_0_1"/>
<dbReference type="STRING" id="745531.A0A0C3PCE8"/>
<dbReference type="InterPro" id="IPR007312">
    <property type="entry name" value="Phosphoesterase"/>
</dbReference>
<feature type="region of interest" description="Disordered" evidence="2">
    <location>
        <begin position="428"/>
        <end position="449"/>
    </location>
</feature>
<evidence type="ECO:0008006" key="6">
    <source>
        <dbReference type="Google" id="ProtNLM"/>
    </source>
</evidence>
<dbReference type="AlphaFoldDB" id="A0A0C3PCE8"/>
<evidence type="ECO:0000313" key="4">
    <source>
        <dbReference type="EMBL" id="KIP02768.1"/>
    </source>
</evidence>
<accession>A0A0C3PCE8</accession>
<evidence type="ECO:0000256" key="1">
    <source>
        <dbReference type="ARBA" id="ARBA00022801"/>
    </source>
</evidence>
<dbReference type="PANTHER" id="PTHR31956:SF8">
    <property type="entry name" value="ACID PHOSPHATASE PHOA (AFU_ORTHOLOGUE AFUA_1G03570)"/>
    <property type="match status" value="1"/>
</dbReference>
<name>A0A0C3PCE8_PHLG1</name>
<dbReference type="InterPro" id="IPR017850">
    <property type="entry name" value="Alkaline_phosphatase_core_sf"/>
</dbReference>
<dbReference type="Gene3D" id="3.40.720.10">
    <property type="entry name" value="Alkaline Phosphatase, subunit A"/>
    <property type="match status" value="1"/>
</dbReference>
<dbReference type="EMBL" id="KN840654">
    <property type="protein sequence ID" value="KIP02768.1"/>
    <property type="molecule type" value="Genomic_DNA"/>
</dbReference>